<reference evidence="3 4" key="1">
    <citation type="submission" date="2018-07" db="EMBL/GenBank/DDBJ databases">
        <title>A high quality draft genome assembly of the barn swallow (H. rustica rustica).</title>
        <authorList>
            <person name="Formenti G."/>
            <person name="Chiara M."/>
            <person name="Poveda L."/>
            <person name="Francoijs K.-J."/>
            <person name="Bonisoli-Alquati A."/>
            <person name="Canova L."/>
            <person name="Gianfranceschi L."/>
            <person name="Horner D.S."/>
            <person name="Saino N."/>
        </authorList>
    </citation>
    <scope>NUCLEOTIDE SEQUENCE [LARGE SCALE GENOMIC DNA]</scope>
    <source>
        <strain evidence="3">Chelidonia</strain>
        <tissue evidence="3">Blood</tissue>
    </source>
</reference>
<keyword evidence="1" id="KW-0472">Membrane</keyword>
<evidence type="ECO:0000313" key="3">
    <source>
        <dbReference type="EMBL" id="RMB92358.1"/>
    </source>
</evidence>
<dbReference type="AlphaFoldDB" id="A0A3M0IV76"/>
<dbReference type="InterPro" id="IPR018154">
    <property type="entry name" value="TLV/ENV_coat_polyprotein"/>
</dbReference>
<dbReference type="OrthoDB" id="9838443at2759"/>
<keyword evidence="1" id="KW-0812">Transmembrane</keyword>
<evidence type="ECO:0000256" key="1">
    <source>
        <dbReference type="SAM" id="Phobius"/>
    </source>
</evidence>
<dbReference type="Pfam" id="PF00429">
    <property type="entry name" value="TLV_coat"/>
    <property type="match status" value="1"/>
</dbReference>
<organism evidence="3 4">
    <name type="scientific">Hirundo rustica rustica</name>
    <dbReference type="NCBI Taxonomy" id="333673"/>
    <lineage>
        <taxon>Eukaryota</taxon>
        <taxon>Metazoa</taxon>
        <taxon>Chordata</taxon>
        <taxon>Craniata</taxon>
        <taxon>Vertebrata</taxon>
        <taxon>Euteleostomi</taxon>
        <taxon>Archelosauria</taxon>
        <taxon>Archosauria</taxon>
        <taxon>Dinosauria</taxon>
        <taxon>Saurischia</taxon>
        <taxon>Theropoda</taxon>
        <taxon>Coelurosauria</taxon>
        <taxon>Aves</taxon>
        <taxon>Neognathae</taxon>
        <taxon>Neoaves</taxon>
        <taxon>Telluraves</taxon>
        <taxon>Australaves</taxon>
        <taxon>Passeriformes</taxon>
        <taxon>Sylvioidea</taxon>
        <taxon>Hirundinidae</taxon>
        <taxon>Hirundo</taxon>
    </lineage>
</organism>
<keyword evidence="2" id="KW-0732">Signal</keyword>
<protein>
    <recommendedName>
        <fullName evidence="5">Envelope protein</fullName>
    </recommendedName>
</protein>
<sequence length="443" mass="48883">MKELSSCLILFLVALSNAAVLPVAQPKENVWETLANASGLDTICLTHSRPGKPFSTCLVGLPVSKWLIPENIPPEISKSIVDPVDQWDVWTKFLPAAPFEPQELEILGSVHMQFCVKFGLSGVTRNRTVDITPNLNFYRNSSSWCNYTKMLKKPSNHVPAQLPRGNFFICGDKIWPAIPANATGGPCSIGMLSLLTPDMTLMRKLKQRGKRSVQMYDPNCDDDVHTWSKAQRIAVAIFSPQAASGAALTQLDHVGCWLSKHARAVSLALSDMLLDIDSVRQASLQNRAAIDYLLLTHGHGCEEFEGMCCMNLSDHSKSIHENIRQLKESVNKLGEVTGSWMNGLFNLFDLSPLWKEILKIVIYILVGLLILLMILPCLFLCIRQAMDKVAKEVFLVQTGGGDVGVQGIPLVALEGRDLGRGVWDPSPELRETLALISVHGKSF</sequence>
<dbReference type="SUPFAM" id="SSF58069">
    <property type="entry name" value="Virus ectodomain"/>
    <property type="match status" value="1"/>
</dbReference>
<name>A0A3M0IV76_HIRRU</name>
<comment type="caution">
    <text evidence="3">The sequence shown here is derived from an EMBL/GenBank/DDBJ whole genome shotgun (WGS) entry which is preliminary data.</text>
</comment>
<evidence type="ECO:0008006" key="5">
    <source>
        <dbReference type="Google" id="ProtNLM"/>
    </source>
</evidence>
<feature type="chain" id="PRO_5018295780" description="Envelope protein" evidence="2">
    <location>
        <begin position="19"/>
        <end position="443"/>
    </location>
</feature>
<feature type="signal peptide" evidence="2">
    <location>
        <begin position="1"/>
        <end position="18"/>
    </location>
</feature>
<gene>
    <name evidence="3" type="ORF">DUI87_31233</name>
</gene>
<keyword evidence="4" id="KW-1185">Reference proteome</keyword>
<feature type="transmembrane region" description="Helical" evidence="1">
    <location>
        <begin position="360"/>
        <end position="382"/>
    </location>
</feature>
<dbReference type="Proteomes" id="UP000269221">
    <property type="component" value="Unassembled WGS sequence"/>
</dbReference>
<accession>A0A3M0IV76</accession>
<keyword evidence="1" id="KW-1133">Transmembrane helix</keyword>
<proteinExistence type="predicted"/>
<evidence type="ECO:0000313" key="4">
    <source>
        <dbReference type="Proteomes" id="UP000269221"/>
    </source>
</evidence>
<dbReference type="PANTHER" id="PTHR10424">
    <property type="entry name" value="VIRAL ENVELOPE PROTEIN"/>
    <property type="match status" value="1"/>
</dbReference>
<dbReference type="Gene3D" id="1.10.287.210">
    <property type="match status" value="1"/>
</dbReference>
<dbReference type="EMBL" id="QRBI01000229">
    <property type="protein sequence ID" value="RMB92358.1"/>
    <property type="molecule type" value="Genomic_DNA"/>
</dbReference>
<evidence type="ECO:0000256" key="2">
    <source>
        <dbReference type="SAM" id="SignalP"/>
    </source>
</evidence>